<organism evidence="1">
    <name type="scientific">Streptomyces sp. W9</name>
    <dbReference type="NCBI Taxonomy" id="682410"/>
    <lineage>
        <taxon>Bacteria</taxon>
        <taxon>Bacillati</taxon>
        <taxon>Actinomycetota</taxon>
        <taxon>Actinomycetes</taxon>
        <taxon>Kitasatosporales</taxon>
        <taxon>Streptomycetaceae</taxon>
        <taxon>Streptomyces</taxon>
    </lineage>
</organism>
<proteinExistence type="predicted"/>
<sequence>MTSVDSLALEVARLRREVAEMRKGQRVAHGATVEDAAIEVRDDAGSLRAIVGQQGDGTTGIQVVNGPPPPEPTPPILTSVLGGVAASWDGLFANGAVIPLDWARVEVHVAAGDAFEPGPATLVTTIETAQGATVIVPTETPVYVRLLARSTSGTPSIPSATAGPAGPAPVVSTELLDGIVTETKLSAEAVTAAKIKLGAVGADQLALGVGNLAPDPSFEGPRTAALIDGLPDWTLVTPGSDSPTALHVDCTATATAWKNVELARLPVLPGERHYLALDYRVSPDFDGAGAKVFFRYEDAAGTVTGWGVADEPPVLGGPWARVTAQVMAPPETVVAVLVVEASEVTVGEAWFDNVEVRTLVAGGMVAAGTITAAEIAALSVETEHLVAEAVSAEKIAAEAVTAEKIAALAVTTDKLDANAITAGKIAAGSVDATALAADAITGKTITGGEVNGAVVTGGQLRTAASGQRITLNEGNQNKFILYNAAGVAIGEISYRGLGLQGTSGAQIWLNPEATYPYLRFTNAALTNGAVINVVENTPGSANLGMNSGTFTGSGYTNMKWRTFLGEDFWAAERIRDNQQSIIIGGRQYLDATSASFGYVDTTGATTEAFIRCTPGVIMPRARVNIQPITGDANSTLFAQSGPGQTGNLLSLYNSTAGAYRMQVDLAGNTTVAGAINAGTANITGTLSAGNIATGTVTITPSAAHTPTSASVNFNVTGSTVRAYATAQTTVPGVRTPAGAFGVTGVGVSSITNNSMLVWVNRENTTATNIHWMVIGS</sequence>
<keyword evidence="1" id="KW-0614">Plasmid</keyword>
<reference evidence="1" key="1">
    <citation type="journal article" date="2010" name="J. Bacteriol.">
        <title>Characterization of the replication, transfer, and plasmid/lytic phage cycle of the Streptomyces plasmid-phage pZL12.</title>
        <authorList>
            <person name="Zhong L."/>
            <person name="Cheng Q."/>
            <person name="Tian X."/>
            <person name="Zhao L."/>
            <person name="Qin Z."/>
        </authorList>
    </citation>
    <scope>NUCLEOTIDE SEQUENCE</scope>
    <source>
        <strain evidence="1">W9</strain>
        <plasmid evidence="1">pCQ3</plasmid>
    </source>
</reference>
<gene>
    <name evidence="1" type="ORF">pCQ3.55</name>
</gene>
<accession>D0UZA4</accession>
<evidence type="ECO:0000313" key="1">
    <source>
        <dbReference type="EMBL" id="ACX85556.1"/>
    </source>
</evidence>
<protein>
    <submittedName>
        <fullName evidence="1">PCQ3_55</fullName>
    </submittedName>
</protein>
<dbReference type="RefSeq" id="WP_012840441.1">
    <property type="nucleotide sequence ID" value="NC_013449.1"/>
</dbReference>
<name>D0UZA4_9ACTN</name>
<geneLocation type="plasmid" evidence="1">
    <name>pCQ3</name>
</geneLocation>
<dbReference type="EMBL" id="GQ983381">
    <property type="protein sequence ID" value="ACX85556.1"/>
    <property type="molecule type" value="Genomic_DNA"/>
</dbReference>
<dbReference type="AlphaFoldDB" id="D0UZA4"/>
<dbReference type="Gene3D" id="2.60.120.260">
    <property type="entry name" value="Galactose-binding domain-like"/>
    <property type="match status" value="1"/>
</dbReference>